<dbReference type="Gene3D" id="3.20.20.70">
    <property type="entry name" value="Aldolase class I"/>
    <property type="match status" value="1"/>
</dbReference>
<evidence type="ECO:0000256" key="6">
    <source>
        <dbReference type="ARBA" id="ARBA00023601"/>
    </source>
</evidence>
<dbReference type="PANTHER" id="PTHR43273">
    <property type="entry name" value="ANAEROBIC SULFATASE-MATURATING ENZYME HOMOLOG ASLB-RELATED"/>
    <property type="match status" value="1"/>
</dbReference>
<organism evidence="8 9">
    <name type="scientific">Paenibacillus silagei</name>
    <dbReference type="NCBI Taxonomy" id="1670801"/>
    <lineage>
        <taxon>Bacteria</taxon>
        <taxon>Bacillati</taxon>
        <taxon>Bacillota</taxon>
        <taxon>Bacilli</taxon>
        <taxon>Bacillales</taxon>
        <taxon>Paenibacillaceae</taxon>
        <taxon>Paenibacillus</taxon>
    </lineage>
</organism>
<evidence type="ECO:0000259" key="7">
    <source>
        <dbReference type="PROSITE" id="PS51918"/>
    </source>
</evidence>
<name>A0ABS4P258_9BACL</name>
<evidence type="ECO:0000256" key="4">
    <source>
        <dbReference type="ARBA" id="ARBA00023004"/>
    </source>
</evidence>
<sequence length="456" mass="52047">MYISEYILTYRLRNGRHLIFNSLSGAMDIVEEHISQFLQKQQPVAYTLTADEEQFLAGRGYLYREREEEQALIRRYKEYLDQHGSGDISFVFCPSMTCNLKCVYCFEPQEIRSSHEQMTEDQVQAAFLAMDQIMQQQQSTRHHFVIFGGEPLLPLNHSIVGLILEQAKARGITGTVISNGVFLSHYQELLEPYKDMLRIQLTIDGPQAVHDRRRITRANEGTFMKITAQIDSFLEHDFDIAIRVNLDGENIEHLNELLDFFQERQWNAYPNFSVSLSPVENYAGNSAPGLLPSYQLTEFIKVHVPNDKLKRLNVVLNSDLTRLSLPFEHVLGTGLAKDNYFPNYYFCEAAGGKTFTFSPDHQVYPCTSIIGNPKWSLGTYYPQLKLDDQKLALWKERHVLNQPECKGCNIAFLCSGNCPVQADRTTGSILGAYCGNVKRDLDSHLELLNASFTALS</sequence>
<proteinExistence type="inferred from homology"/>
<comment type="similarity">
    <text evidence="6">Belongs to the radical SAM superfamily. Anaerobic sulfatase-maturating enzyme family.</text>
</comment>
<dbReference type="CDD" id="cd01335">
    <property type="entry name" value="Radical_SAM"/>
    <property type="match status" value="1"/>
</dbReference>
<reference evidence="8 9" key="1">
    <citation type="submission" date="2021-03" db="EMBL/GenBank/DDBJ databases">
        <title>Genomic Encyclopedia of Type Strains, Phase IV (KMG-IV): sequencing the most valuable type-strain genomes for metagenomic binning, comparative biology and taxonomic classification.</title>
        <authorList>
            <person name="Goeker M."/>
        </authorList>
    </citation>
    <scope>NUCLEOTIDE SEQUENCE [LARGE SCALE GENOMIC DNA]</scope>
    <source>
        <strain evidence="8 9">DSM 101953</strain>
    </source>
</reference>
<keyword evidence="3" id="KW-0479">Metal-binding</keyword>
<dbReference type="SUPFAM" id="SSF102114">
    <property type="entry name" value="Radical SAM enzymes"/>
    <property type="match status" value="1"/>
</dbReference>
<evidence type="ECO:0000256" key="5">
    <source>
        <dbReference type="ARBA" id="ARBA00023014"/>
    </source>
</evidence>
<comment type="cofactor">
    <cofactor evidence="1">
        <name>[4Fe-4S] cluster</name>
        <dbReference type="ChEBI" id="CHEBI:49883"/>
    </cofactor>
</comment>
<dbReference type="SFLD" id="SFLDS00029">
    <property type="entry name" value="Radical_SAM"/>
    <property type="match status" value="1"/>
</dbReference>
<dbReference type="SFLD" id="SFLDG01067">
    <property type="entry name" value="SPASM/twitch_domain_containing"/>
    <property type="match status" value="1"/>
</dbReference>
<dbReference type="InterPro" id="IPR058240">
    <property type="entry name" value="rSAM_sf"/>
</dbReference>
<dbReference type="SFLD" id="SFLDG01386">
    <property type="entry name" value="main_SPASM_domain-containing"/>
    <property type="match status" value="1"/>
</dbReference>
<keyword evidence="2" id="KW-0949">S-adenosyl-L-methionine</keyword>
<comment type="caution">
    <text evidence="8">The sequence shown here is derived from an EMBL/GenBank/DDBJ whole genome shotgun (WGS) entry which is preliminary data.</text>
</comment>
<accession>A0ABS4P258</accession>
<feature type="domain" description="Radical SAM core" evidence="7">
    <location>
        <begin position="85"/>
        <end position="317"/>
    </location>
</feature>
<dbReference type="PROSITE" id="PS51918">
    <property type="entry name" value="RADICAL_SAM"/>
    <property type="match status" value="1"/>
</dbReference>
<dbReference type="InterPro" id="IPR023885">
    <property type="entry name" value="4Fe4S-binding_SPASM_dom"/>
</dbReference>
<evidence type="ECO:0000256" key="2">
    <source>
        <dbReference type="ARBA" id="ARBA00022691"/>
    </source>
</evidence>
<dbReference type="SFLD" id="SFLDG01384">
    <property type="entry name" value="thioether_bond_formation_requi"/>
    <property type="match status" value="1"/>
</dbReference>
<keyword evidence="9" id="KW-1185">Reference proteome</keyword>
<evidence type="ECO:0000256" key="3">
    <source>
        <dbReference type="ARBA" id="ARBA00022723"/>
    </source>
</evidence>
<dbReference type="EMBL" id="JAGGLV010000044">
    <property type="protein sequence ID" value="MBP2116381.1"/>
    <property type="molecule type" value="Genomic_DNA"/>
</dbReference>
<keyword evidence="5" id="KW-0411">Iron-sulfur</keyword>
<gene>
    <name evidence="8" type="ORF">J2Z70_006611</name>
</gene>
<keyword evidence="4" id="KW-0408">Iron</keyword>
<dbReference type="NCBIfam" id="TIGR04085">
    <property type="entry name" value="rSAM_more_4Fe4S"/>
    <property type="match status" value="1"/>
</dbReference>
<evidence type="ECO:0000313" key="9">
    <source>
        <dbReference type="Proteomes" id="UP000773462"/>
    </source>
</evidence>
<evidence type="ECO:0000256" key="1">
    <source>
        <dbReference type="ARBA" id="ARBA00001966"/>
    </source>
</evidence>
<dbReference type="Pfam" id="PF04055">
    <property type="entry name" value="Radical_SAM"/>
    <property type="match status" value="1"/>
</dbReference>
<dbReference type="Proteomes" id="UP000773462">
    <property type="component" value="Unassembled WGS sequence"/>
</dbReference>
<dbReference type="RefSeq" id="WP_209879930.1">
    <property type="nucleotide sequence ID" value="NZ_JAGGLV010000044.1"/>
</dbReference>
<dbReference type="InterPro" id="IPR023867">
    <property type="entry name" value="Sulphatase_maturase_rSAM"/>
</dbReference>
<protein>
    <recommendedName>
        <fullName evidence="7">Radical SAM core domain-containing protein</fullName>
    </recommendedName>
</protein>
<dbReference type="InterPro" id="IPR007197">
    <property type="entry name" value="rSAM"/>
</dbReference>
<dbReference type="InterPro" id="IPR013785">
    <property type="entry name" value="Aldolase_TIM"/>
</dbReference>
<dbReference type="PANTHER" id="PTHR43273:SF3">
    <property type="entry name" value="ANAEROBIC SULFATASE-MATURATING ENZYME HOMOLOG ASLB-RELATED"/>
    <property type="match status" value="1"/>
</dbReference>
<evidence type="ECO:0000313" key="8">
    <source>
        <dbReference type="EMBL" id="MBP2116381.1"/>
    </source>
</evidence>